<evidence type="ECO:0000313" key="1">
    <source>
        <dbReference type="EMBL" id="CAB4157335.1"/>
    </source>
</evidence>
<gene>
    <name evidence="1" type="ORF">UFOVP683_16</name>
</gene>
<name>A0A6J5NJD5_9CAUD</name>
<proteinExistence type="predicted"/>
<protein>
    <submittedName>
        <fullName evidence="1">Uncharacterized protein</fullName>
    </submittedName>
</protein>
<dbReference type="EMBL" id="LR796653">
    <property type="protein sequence ID" value="CAB4157335.1"/>
    <property type="molecule type" value="Genomic_DNA"/>
</dbReference>
<reference evidence="1" key="1">
    <citation type="submission" date="2020-04" db="EMBL/GenBank/DDBJ databases">
        <authorList>
            <person name="Chiriac C."/>
            <person name="Salcher M."/>
            <person name="Ghai R."/>
            <person name="Kavagutti S V."/>
        </authorList>
    </citation>
    <scope>NUCLEOTIDE SEQUENCE</scope>
</reference>
<accession>A0A6J5NJD5</accession>
<sequence>MSQSLNLKISGLYTNPNQFSEVPKGSLSVAKNIVIDKGGVAESRRGFQTFGSSLSSKINAIFEYQDTLIIHSGINFYRDSGSFSWSQYAGGYTQETGYRVKATEANKNIYFSTSSGVVKLSSATGTIATAGMPKSLDGTGTTTHSATGFLAPGFACAYRLVLGFNDSNNNLLLSSPSGRTVISHASGGSVSALVDLTYRLPRSITTDYFYQLYRSPQVASPIEPSDELQLAYEGKITSTNVTNKTITIQDIVPDSLLGAYLYTNPTQEGILSSNEQPPVCTDICTFKNITFFANTKTKQRLFITLIATMAVGDTITINSVTYIGVSSSNPSIPNREFRVYTSGTTSENVTNTAFSLLNTINGFSGNTSINAYYMSAYNDLPGKILLETEIPTNTEFRVSFSNQLTWNPKYNGANTYLESSNDSFPNRIYFSKKQQPEAVPILNYLDCGSATESILRIIPLKDSVFIMKSTSMYRIIGEDSTSLRLSLFDNAVNFYAPESAVLCDSQIYCHTDQGFASISDNGIQIVSRPIEDQIIASQQISGFATDSFAIGYDVDRKYIFFCKESASDDIPTKAYVYNYFTNSWTTWKFAASAGLIPNYLNKICLGGSGYKIKVERKTFTKSDFCDNEVNVIINSYSGYHVTLNTVSDIYTGNILLQGSNESIITSVNTATNTVTVSNLIAWDTTGSQLQASVYTQIPLDLQWTVETAENPGILKHFREMTILFREANYSKISLGFSSNFSKYFEYTDVFPLQEDGWGSSWGSMAWGGGGSTSFPVRTYIPLQKRRCNWLTIRTSTDIGKNIIQIQGLSIFFEEVSPRFK</sequence>
<organism evidence="1">
    <name type="scientific">uncultured Caudovirales phage</name>
    <dbReference type="NCBI Taxonomy" id="2100421"/>
    <lineage>
        <taxon>Viruses</taxon>
        <taxon>Duplodnaviria</taxon>
        <taxon>Heunggongvirae</taxon>
        <taxon>Uroviricota</taxon>
        <taxon>Caudoviricetes</taxon>
        <taxon>Peduoviridae</taxon>
        <taxon>Maltschvirus</taxon>
        <taxon>Maltschvirus maltsch</taxon>
    </lineage>
</organism>